<proteinExistence type="inferred from homology"/>
<evidence type="ECO:0000256" key="2">
    <source>
        <dbReference type="ARBA" id="ARBA00023125"/>
    </source>
</evidence>
<dbReference type="Pfam" id="PF00589">
    <property type="entry name" value="Phage_integrase"/>
    <property type="match status" value="1"/>
</dbReference>
<dbReference type="GO" id="GO:0006310">
    <property type="term" value="P:DNA recombination"/>
    <property type="evidence" value="ECO:0007669"/>
    <property type="project" value="UniProtKB-KW"/>
</dbReference>
<keyword evidence="6" id="KW-1185">Reference proteome</keyword>
<protein>
    <submittedName>
        <fullName evidence="5">Tyrosine recombinase XerD</fullName>
    </submittedName>
</protein>
<organism evidence="5 6">
    <name type="scientific">Gimesia alba</name>
    <dbReference type="NCBI Taxonomy" id="2527973"/>
    <lineage>
        <taxon>Bacteria</taxon>
        <taxon>Pseudomonadati</taxon>
        <taxon>Planctomycetota</taxon>
        <taxon>Planctomycetia</taxon>
        <taxon>Planctomycetales</taxon>
        <taxon>Planctomycetaceae</taxon>
        <taxon>Gimesia</taxon>
    </lineage>
</organism>
<comment type="similarity">
    <text evidence="1">Belongs to the 'phage' integrase family.</text>
</comment>
<dbReference type="PANTHER" id="PTHR30349:SF41">
    <property type="entry name" value="INTEGRASE_RECOMBINASE PROTEIN MJ0367-RELATED"/>
    <property type="match status" value="1"/>
</dbReference>
<evidence type="ECO:0000256" key="3">
    <source>
        <dbReference type="ARBA" id="ARBA00023172"/>
    </source>
</evidence>
<dbReference type="KEGG" id="gaz:Pan241w_53090"/>
<evidence type="ECO:0000313" key="6">
    <source>
        <dbReference type="Proteomes" id="UP000317171"/>
    </source>
</evidence>
<dbReference type="GO" id="GO:0015074">
    <property type="term" value="P:DNA integration"/>
    <property type="evidence" value="ECO:0007669"/>
    <property type="project" value="InterPro"/>
</dbReference>
<dbReference type="SUPFAM" id="SSF56349">
    <property type="entry name" value="DNA breaking-rejoining enzymes"/>
    <property type="match status" value="1"/>
</dbReference>
<evidence type="ECO:0000313" key="5">
    <source>
        <dbReference type="EMBL" id="QDT45190.1"/>
    </source>
</evidence>
<dbReference type="InterPro" id="IPR050090">
    <property type="entry name" value="Tyrosine_recombinase_XerCD"/>
</dbReference>
<dbReference type="PROSITE" id="PS51898">
    <property type="entry name" value="TYR_RECOMBINASE"/>
    <property type="match status" value="1"/>
</dbReference>
<dbReference type="Proteomes" id="UP000317171">
    <property type="component" value="Chromosome"/>
</dbReference>
<dbReference type="PANTHER" id="PTHR30349">
    <property type="entry name" value="PHAGE INTEGRASE-RELATED"/>
    <property type="match status" value="1"/>
</dbReference>
<dbReference type="InterPro" id="IPR002104">
    <property type="entry name" value="Integrase_catalytic"/>
</dbReference>
<dbReference type="InterPro" id="IPR011010">
    <property type="entry name" value="DNA_brk_join_enz"/>
</dbReference>
<evidence type="ECO:0000259" key="4">
    <source>
        <dbReference type="PROSITE" id="PS51898"/>
    </source>
</evidence>
<sequence>MNICDLITEYVAFRRTLGERCKTNEDVLRSFSRAIGPCTPMTRIRKKHLTEFLAGSDRITNAWHVRYSAMKGFFEFAINHGDMQNNPLPTQLPKRLPTLIPYIYSRAEIRRLLNAIRLVQLPNRMEPPTLRAILLLMYGAGLRRSEVLNLLAADADLENSLLTIRDTKFFKCRWVPIGQDLTTVLSDYASWRSVRFPAAGVDGHFFLDCNGEPLSWWPLHHAFDRLRQHAGVQRSDGGRYQPRMHDLRHTFAVHRLTDWYRKGLDVQRLVYHLSVYLGHSQPANTQAYLTMTPELLQQASTCFERYACGEDNHA</sequence>
<reference evidence="5 6" key="1">
    <citation type="submission" date="2019-02" db="EMBL/GenBank/DDBJ databases">
        <title>Deep-cultivation of Planctomycetes and their phenomic and genomic characterization uncovers novel biology.</title>
        <authorList>
            <person name="Wiegand S."/>
            <person name="Jogler M."/>
            <person name="Boedeker C."/>
            <person name="Pinto D."/>
            <person name="Vollmers J."/>
            <person name="Rivas-Marin E."/>
            <person name="Kohn T."/>
            <person name="Peeters S.H."/>
            <person name="Heuer A."/>
            <person name="Rast P."/>
            <person name="Oberbeckmann S."/>
            <person name="Bunk B."/>
            <person name="Jeske O."/>
            <person name="Meyerdierks A."/>
            <person name="Storesund J.E."/>
            <person name="Kallscheuer N."/>
            <person name="Luecker S."/>
            <person name="Lage O.M."/>
            <person name="Pohl T."/>
            <person name="Merkel B.J."/>
            <person name="Hornburger P."/>
            <person name="Mueller R.-W."/>
            <person name="Bruemmer F."/>
            <person name="Labrenz M."/>
            <person name="Spormann A.M."/>
            <person name="Op den Camp H."/>
            <person name="Overmann J."/>
            <person name="Amann R."/>
            <person name="Jetten M.S.M."/>
            <person name="Mascher T."/>
            <person name="Medema M.H."/>
            <person name="Devos D.P."/>
            <person name="Kaster A.-K."/>
            <person name="Ovreas L."/>
            <person name="Rohde M."/>
            <person name="Galperin M.Y."/>
            <person name="Jogler C."/>
        </authorList>
    </citation>
    <scope>NUCLEOTIDE SEQUENCE [LARGE SCALE GENOMIC DNA]</scope>
    <source>
        <strain evidence="5 6">Pan241w</strain>
    </source>
</reference>
<dbReference type="AlphaFoldDB" id="A0A517RMT4"/>
<dbReference type="OrthoDB" id="9766545at2"/>
<dbReference type="InterPro" id="IPR013762">
    <property type="entry name" value="Integrase-like_cat_sf"/>
</dbReference>
<name>A0A517RMT4_9PLAN</name>
<gene>
    <name evidence="5" type="primary">xerD_2</name>
    <name evidence="5" type="ORF">Pan241w_53090</name>
</gene>
<feature type="domain" description="Tyr recombinase" evidence="4">
    <location>
        <begin position="99"/>
        <end position="301"/>
    </location>
</feature>
<keyword evidence="3" id="KW-0233">DNA recombination</keyword>
<dbReference type="EMBL" id="CP036269">
    <property type="protein sequence ID" value="QDT45190.1"/>
    <property type="molecule type" value="Genomic_DNA"/>
</dbReference>
<accession>A0A517RMT4</accession>
<evidence type="ECO:0000256" key="1">
    <source>
        <dbReference type="ARBA" id="ARBA00008857"/>
    </source>
</evidence>
<keyword evidence="2" id="KW-0238">DNA-binding</keyword>
<dbReference type="GO" id="GO:0003677">
    <property type="term" value="F:DNA binding"/>
    <property type="evidence" value="ECO:0007669"/>
    <property type="project" value="UniProtKB-KW"/>
</dbReference>
<dbReference type="Gene3D" id="1.10.443.10">
    <property type="entry name" value="Intergrase catalytic core"/>
    <property type="match status" value="1"/>
</dbReference>